<dbReference type="Proteomes" id="UP000196074">
    <property type="component" value="Unassembled WGS sequence"/>
</dbReference>
<dbReference type="SMART" id="SM00530">
    <property type="entry name" value="HTH_XRE"/>
    <property type="match status" value="1"/>
</dbReference>
<dbReference type="RefSeq" id="WP_052836507.1">
    <property type="nucleotide sequence ID" value="NZ_CP010063.1"/>
</dbReference>
<gene>
    <name evidence="2" type="ORF">B5E88_08840</name>
</gene>
<organism evidence="2 3">
    <name type="scientific">Enterococcus cecorum</name>
    <dbReference type="NCBI Taxonomy" id="44008"/>
    <lineage>
        <taxon>Bacteria</taxon>
        <taxon>Bacillati</taxon>
        <taxon>Bacillota</taxon>
        <taxon>Bacilli</taxon>
        <taxon>Lactobacillales</taxon>
        <taxon>Enterococcaceae</taxon>
        <taxon>Enterococcus</taxon>
    </lineage>
</organism>
<dbReference type="InterPro" id="IPR001387">
    <property type="entry name" value="Cro/C1-type_HTH"/>
</dbReference>
<dbReference type="AlphaFoldDB" id="A0A1Y4QWQ9"/>
<dbReference type="CDD" id="cd00093">
    <property type="entry name" value="HTH_XRE"/>
    <property type="match status" value="1"/>
</dbReference>
<comment type="caution">
    <text evidence="2">The sequence shown here is derived from an EMBL/GenBank/DDBJ whole genome shotgun (WGS) entry which is preliminary data.</text>
</comment>
<feature type="domain" description="HTH cro/C1-type" evidence="1">
    <location>
        <begin position="14"/>
        <end position="70"/>
    </location>
</feature>
<accession>A0A1Y4QWQ9</accession>
<dbReference type="InterPro" id="IPR010982">
    <property type="entry name" value="Lambda_DNA-bd_dom_sf"/>
</dbReference>
<proteinExistence type="predicted"/>
<evidence type="ECO:0000313" key="2">
    <source>
        <dbReference type="EMBL" id="OUQ09744.1"/>
    </source>
</evidence>
<dbReference type="SUPFAM" id="SSF47413">
    <property type="entry name" value="lambda repressor-like DNA-binding domains"/>
    <property type="match status" value="1"/>
</dbReference>
<evidence type="ECO:0000259" key="1">
    <source>
        <dbReference type="PROSITE" id="PS50943"/>
    </source>
</evidence>
<dbReference type="Pfam" id="PF01381">
    <property type="entry name" value="HTH_3"/>
    <property type="match status" value="1"/>
</dbReference>
<sequence length="186" mass="21788">MKKKFDNQAIGQRIKNIRLEQKLTQEEFGKLFTPPAARPVVVNWEKGNYKPQKERLNKIAEMGNTTVEYLLTGVDPISGKTDRYYSEVPKKKFILKKSGIYGKLSNSPKLSTEKEKTFDDTLKNLYELRLALYKKNDPYKINIPGVKEVLYFFDENNNRLELDDYINHKVDIIVKLVQELRPNDEE</sequence>
<dbReference type="GO" id="GO:0003677">
    <property type="term" value="F:DNA binding"/>
    <property type="evidence" value="ECO:0007669"/>
    <property type="project" value="InterPro"/>
</dbReference>
<dbReference type="PROSITE" id="PS50943">
    <property type="entry name" value="HTH_CROC1"/>
    <property type="match status" value="1"/>
</dbReference>
<dbReference type="Gene3D" id="1.10.260.40">
    <property type="entry name" value="lambda repressor-like DNA-binding domains"/>
    <property type="match status" value="1"/>
</dbReference>
<protein>
    <submittedName>
        <fullName evidence="2">Transcriptional regulator</fullName>
    </submittedName>
</protein>
<reference evidence="3" key="1">
    <citation type="submission" date="2017-04" db="EMBL/GenBank/DDBJ databases">
        <title>Function of individual gut microbiota members based on whole genome sequencing of pure cultures obtained from chicken caecum.</title>
        <authorList>
            <person name="Medvecky M."/>
            <person name="Cejkova D."/>
            <person name="Polansky O."/>
            <person name="Karasova D."/>
            <person name="Kubasova T."/>
            <person name="Cizek A."/>
            <person name="Rychlik I."/>
        </authorList>
    </citation>
    <scope>NUCLEOTIDE SEQUENCE [LARGE SCALE GENOMIC DNA]</scope>
    <source>
        <strain evidence="3">An144</strain>
    </source>
</reference>
<dbReference type="EMBL" id="NFLC01000017">
    <property type="protein sequence ID" value="OUQ09744.1"/>
    <property type="molecule type" value="Genomic_DNA"/>
</dbReference>
<name>A0A1Y4QWQ9_9ENTE</name>
<evidence type="ECO:0000313" key="3">
    <source>
        <dbReference type="Proteomes" id="UP000196074"/>
    </source>
</evidence>